<comment type="caution">
    <text evidence="8">The sequence shown here is derived from an EMBL/GenBank/DDBJ whole genome shotgun (WGS) entry which is preliminary data.</text>
</comment>
<dbReference type="SUPFAM" id="SSF56112">
    <property type="entry name" value="Protein kinase-like (PK-like)"/>
    <property type="match status" value="1"/>
</dbReference>
<dbReference type="GO" id="GO:0005737">
    <property type="term" value="C:cytoplasm"/>
    <property type="evidence" value="ECO:0007669"/>
    <property type="project" value="TreeGrafter"/>
</dbReference>
<comment type="similarity">
    <text evidence="5">Belongs to the protein kinase superfamily. Ser/Thr protein kinase family. GCN2 subfamily.</text>
</comment>
<dbReference type="InterPro" id="IPR000719">
    <property type="entry name" value="Prot_kinase_dom"/>
</dbReference>
<feature type="compositionally biased region" description="Polar residues" evidence="6">
    <location>
        <begin position="73"/>
        <end position="91"/>
    </location>
</feature>
<evidence type="ECO:0000256" key="4">
    <source>
        <dbReference type="ARBA" id="ARBA00022840"/>
    </source>
</evidence>
<feature type="non-terminal residue" evidence="8">
    <location>
        <position position="1"/>
    </location>
</feature>
<accession>A0A3M6X6A1</accession>
<dbReference type="Gene3D" id="3.30.200.20">
    <property type="entry name" value="Phosphorylase Kinase, domain 1"/>
    <property type="match status" value="1"/>
</dbReference>
<dbReference type="Proteomes" id="UP000282582">
    <property type="component" value="Unassembled WGS sequence"/>
</dbReference>
<keyword evidence="3" id="KW-0418">Kinase</keyword>
<dbReference type="InterPro" id="IPR008271">
    <property type="entry name" value="Ser/Thr_kinase_AS"/>
</dbReference>
<proteinExistence type="inferred from homology"/>
<feature type="region of interest" description="Disordered" evidence="6">
    <location>
        <begin position="1"/>
        <end position="126"/>
    </location>
</feature>
<name>A0A3M6X6A1_HORWE</name>
<dbReference type="SMART" id="SM00220">
    <property type="entry name" value="S_TKc"/>
    <property type="match status" value="1"/>
</dbReference>
<dbReference type="PROSITE" id="PS50011">
    <property type="entry name" value="PROTEIN_KINASE_DOM"/>
    <property type="match status" value="1"/>
</dbReference>
<dbReference type="GO" id="GO:0004713">
    <property type="term" value="F:protein tyrosine kinase activity"/>
    <property type="evidence" value="ECO:0007669"/>
    <property type="project" value="TreeGrafter"/>
</dbReference>
<dbReference type="InterPro" id="IPR011009">
    <property type="entry name" value="Kinase-like_dom_sf"/>
</dbReference>
<dbReference type="EMBL" id="QWIK01002459">
    <property type="protein sequence ID" value="RMX86403.1"/>
    <property type="molecule type" value="Genomic_DNA"/>
</dbReference>
<evidence type="ECO:0000256" key="5">
    <source>
        <dbReference type="ARBA" id="ARBA00037982"/>
    </source>
</evidence>
<evidence type="ECO:0000256" key="6">
    <source>
        <dbReference type="SAM" id="MobiDB-lite"/>
    </source>
</evidence>
<feature type="compositionally biased region" description="Polar residues" evidence="6">
    <location>
        <begin position="17"/>
        <end position="30"/>
    </location>
</feature>
<evidence type="ECO:0000259" key="7">
    <source>
        <dbReference type="PROSITE" id="PS50011"/>
    </source>
</evidence>
<gene>
    <name evidence="8" type="ORF">D0868_15161</name>
</gene>
<dbReference type="GO" id="GO:0005634">
    <property type="term" value="C:nucleus"/>
    <property type="evidence" value="ECO:0007669"/>
    <property type="project" value="TreeGrafter"/>
</dbReference>
<dbReference type="PANTHER" id="PTHR11042">
    <property type="entry name" value="EUKARYOTIC TRANSLATION INITIATION FACTOR 2-ALPHA KINASE EIF2-ALPHA KINASE -RELATED"/>
    <property type="match status" value="1"/>
</dbReference>
<dbReference type="Pfam" id="PF00069">
    <property type="entry name" value="Pkinase"/>
    <property type="match status" value="1"/>
</dbReference>
<dbReference type="Gene3D" id="1.10.510.10">
    <property type="entry name" value="Transferase(Phosphotransferase) domain 1"/>
    <property type="match status" value="1"/>
</dbReference>
<feature type="domain" description="Protein kinase" evidence="7">
    <location>
        <begin position="150"/>
        <end position="483"/>
    </location>
</feature>
<dbReference type="InterPro" id="IPR050339">
    <property type="entry name" value="CC_SR_Kinase"/>
</dbReference>
<keyword evidence="2" id="KW-0547">Nucleotide-binding</keyword>
<keyword evidence="1" id="KW-0808">Transferase</keyword>
<dbReference type="PROSITE" id="PS00108">
    <property type="entry name" value="PROTEIN_KINASE_ST"/>
    <property type="match status" value="1"/>
</dbReference>
<evidence type="ECO:0000313" key="9">
    <source>
        <dbReference type="Proteomes" id="UP000282582"/>
    </source>
</evidence>
<dbReference type="AlphaFoldDB" id="A0A3M6X6A1"/>
<dbReference type="GO" id="GO:0110031">
    <property type="term" value="P:negative regulation of G2/MI transition of meiotic cell cycle"/>
    <property type="evidence" value="ECO:0007669"/>
    <property type="project" value="TreeGrafter"/>
</dbReference>
<sequence length="516" mass="56678">NDDLPPTPTKSASTSTNRPQSKGKSNSLRSSLFGRRTSLGPDTFASPAVDDQPLPNDNVATTPTVQPDIENFSPHTPQESFTPPDPSSLSISAEHRPTTSFGSRSVTNGLPPATPTGPKDGQFGSSFAQGVSKTSSYFANDVDTTLTARFGYVFTSGVGEFSQVYRVEKPLPGTLQGSQAHLSPGAKVWAVKKSRKPYTGHKDRQRKMREVEILRAMRGAEHIVELVDDWESKNHLYIQTEFCENGNLKDFLFNTGFKGRLDDFRIWKILVELSQGVKAIHDANFIHLDLKPANVFIDWEGVLKIGDFGMASAWPAPPGLDGEGDREYIGPEVLCGKFDKPADIFALGMIVLETAGNIVLPDNGASWQRLRKGDLSDLPSLTWTTESSLMRDESGEPIDNVNTPEIDISEPAVQEEDDFSFLRPASKGHRRNRSRELVTPPNFMIDPRDPEALDQVVQWMICPRPEGRPNIDQLLSAGGVQWVEACRRAGATIYEGSWGPADSVVSHGQDVEMSDV</sequence>
<reference evidence="8 9" key="1">
    <citation type="journal article" date="2018" name="BMC Genomics">
        <title>Genomic evidence for intraspecific hybridization in a clonal and extremely halotolerant yeast.</title>
        <authorList>
            <person name="Gostincar C."/>
            <person name="Stajich J.E."/>
            <person name="Zupancic J."/>
            <person name="Zalar P."/>
            <person name="Gunde-Cimerman N."/>
        </authorList>
    </citation>
    <scope>NUCLEOTIDE SEQUENCE [LARGE SCALE GENOMIC DNA]</scope>
    <source>
        <strain evidence="8 9">EXF-6654</strain>
    </source>
</reference>
<evidence type="ECO:0000256" key="3">
    <source>
        <dbReference type="ARBA" id="ARBA00022777"/>
    </source>
</evidence>
<feature type="compositionally biased region" description="Polar residues" evidence="6">
    <location>
        <begin position="98"/>
        <end position="108"/>
    </location>
</feature>
<evidence type="ECO:0000256" key="1">
    <source>
        <dbReference type="ARBA" id="ARBA00022679"/>
    </source>
</evidence>
<evidence type="ECO:0000313" key="8">
    <source>
        <dbReference type="EMBL" id="RMX86403.1"/>
    </source>
</evidence>
<dbReference type="GO" id="GO:0005524">
    <property type="term" value="F:ATP binding"/>
    <property type="evidence" value="ECO:0007669"/>
    <property type="project" value="UniProtKB-KW"/>
</dbReference>
<organism evidence="8 9">
    <name type="scientific">Hortaea werneckii</name>
    <name type="common">Black yeast</name>
    <name type="synonym">Cladosporium werneckii</name>
    <dbReference type="NCBI Taxonomy" id="91943"/>
    <lineage>
        <taxon>Eukaryota</taxon>
        <taxon>Fungi</taxon>
        <taxon>Dikarya</taxon>
        <taxon>Ascomycota</taxon>
        <taxon>Pezizomycotina</taxon>
        <taxon>Dothideomycetes</taxon>
        <taxon>Dothideomycetidae</taxon>
        <taxon>Mycosphaerellales</taxon>
        <taxon>Teratosphaeriaceae</taxon>
        <taxon>Hortaea</taxon>
    </lineage>
</organism>
<protein>
    <recommendedName>
        <fullName evidence="7">Protein kinase domain-containing protein</fullName>
    </recommendedName>
</protein>
<dbReference type="PANTHER" id="PTHR11042:SF196">
    <property type="entry name" value="MITOSIS INHIBITOR PROTEIN KINASE SWE1"/>
    <property type="match status" value="1"/>
</dbReference>
<keyword evidence="4" id="KW-0067">ATP-binding</keyword>
<evidence type="ECO:0000256" key="2">
    <source>
        <dbReference type="ARBA" id="ARBA00022741"/>
    </source>
</evidence>